<dbReference type="Gene3D" id="2.90.10.10">
    <property type="entry name" value="Bulb-type lectin domain"/>
    <property type="match status" value="3"/>
</dbReference>
<sequence length="709" mass="79193">MNLPRFLWPSSDTSQADIWELVLSDVETLVNVSILNYELKEREADFVSVRRYLTRYSREATVTEMGDTLSVALAKTEDIMTHLTISTNKYELLPITIVGATLHCAILRERVMHGRSLYGAADPAWTYALQASVAYYQSFFNYTFSLWKDWRAEKIQGQTYEGRRRRREWSDCSSVVTDQLSTTGNNMNVANAMSSDKNWCDDIRDMTKQRILNEASAAMAQAMLPVMYLQRYVPGMEDSEVQVLPAVARVTVGPYTAVTQDRGDGNARINEWKWSLDETGKLGPGNITAASAWTGNNIDYFRLTYEDGGQETGGKSHTDDQNAYDSAWPDRYIHTIELHYTYLTAVPSWDVPNGDATIVNMKLFFSDGYDTGTWYGCFNGRDLPSSDCDMWCCPILPSENTTRITVTRDSTYKLVGAELGSVENGYFGYIQATFEYAKSAMWTNVNNNKTFSSNNLTTGQRLQANQALWSDSRLSKLLLSKDGNLAIYNMYDSKTWETKTRCDEDAAFLDMQPDGNLVLYCHDTNTAIWASDTDDGEDLCRVAVIENTGALTIYSVPDLAGVWSSSSPIPVGFGGSNLTSPHSLQPGQRLVQSAFYQFDFAFSNGTIRVKDWSQEQELWSPGASCDASQTPQLKMQADGNLVLYCSGAAAWDSGTADPSLEEEAGENILLLQENGNLAIVNKRGEVTWSSNSKVAYDYFSDDLGIYDTT</sequence>
<reference evidence="2" key="1">
    <citation type="submission" date="2021-02" db="EMBL/GenBank/DDBJ databases">
        <authorList>
            <person name="Dougan E. K."/>
            <person name="Rhodes N."/>
            <person name="Thang M."/>
            <person name="Chan C."/>
        </authorList>
    </citation>
    <scope>NUCLEOTIDE SEQUENCE</scope>
</reference>
<keyword evidence="3" id="KW-1185">Reference proteome</keyword>
<accession>A0A812WV45</accession>
<evidence type="ECO:0000259" key="1">
    <source>
        <dbReference type="PROSITE" id="PS50927"/>
    </source>
</evidence>
<dbReference type="Gene3D" id="1.20.190.10">
    <property type="entry name" value="Pesticidal crystal protein, N-terminal domain"/>
    <property type="match status" value="1"/>
</dbReference>
<dbReference type="InterPro" id="IPR001480">
    <property type="entry name" value="Bulb-type_lectin_dom"/>
</dbReference>
<dbReference type="PROSITE" id="PS50927">
    <property type="entry name" value="BULB_LECTIN"/>
    <property type="match status" value="2"/>
</dbReference>
<protein>
    <submittedName>
        <fullName evidence="2">Dfa protein</fullName>
    </submittedName>
</protein>
<dbReference type="InterPro" id="IPR036716">
    <property type="entry name" value="Pest_crys_N_sf"/>
</dbReference>
<feature type="domain" description="Bulb-type lectin" evidence="1">
    <location>
        <begin position="575"/>
        <end position="692"/>
    </location>
</feature>
<dbReference type="InterPro" id="IPR036426">
    <property type="entry name" value="Bulb-type_lectin_dom_sf"/>
</dbReference>
<name>A0A812WV45_SYMPI</name>
<gene>
    <name evidence="2" type="primary">dfa</name>
    <name evidence="2" type="ORF">SPIL2461_LOCUS19197</name>
</gene>
<dbReference type="SUPFAM" id="SSF51110">
    <property type="entry name" value="alpha-D-mannose-specific plant lectins"/>
    <property type="match status" value="2"/>
</dbReference>
<comment type="caution">
    <text evidence="2">The sequence shown here is derived from an EMBL/GenBank/DDBJ whole genome shotgun (WGS) entry which is preliminary data.</text>
</comment>
<dbReference type="SMART" id="SM00108">
    <property type="entry name" value="B_lectin"/>
    <property type="match status" value="2"/>
</dbReference>
<organism evidence="2 3">
    <name type="scientific">Symbiodinium pilosum</name>
    <name type="common">Dinoflagellate</name>
    <dbReference type="NCBI Taxonomy" id="2952"/>
    <lineage>
        <taxon>Eukaryota</taxon>
        <taxon>Sar</taxon>
        <taxon>Alveolata</taxon>
        <taxon>Dinophyceae</taxon>
        <taxon>Suessiales</taxon>
        <taxon>Symbiodiniaceae</taxon>
        <taxon>Symbiodinium</taxon>
    </lineage>
</organism>
<dbReference type="Proteomes" id="UP000649617">
    <property type="component" value="Unassembled WGS sequence"/>
</dbReference>
<dbReference type="GO" id="GO:0090729">
    <property type="term" value="F:toxin activity"/>
    <property type="evidence" value="ECO:0007669"/>
    <property type="project" value="InterPro"/>
</dbReference>
<dbReference type="EMBL" id="CAJNIZ010044367">
    <property type="protein sequence ID" value="CAE7686286.1"/>
    <property type="molecule type" value="Genomic_DNA"/>
</dbReference>
<dbReference type="SUPFAM" id="SSF56849">
    <property type="entry name" value="delta-Endotoxin (insectocide), N-terminal domain"/>
    <property type="match status" value="1"/>
</dbReference>
<proteinExistence type="predicted"/>
<evidence type="ECO:0000313" key="2">
    <source>
        <dbReference type="EMBL" id="CAE7686286.1"/>
    </source>
</evidence>
<feature type="domain" description="Bulb-type lectin" evidence="1">
    <location>
        <begin position="453"/>
        <end position="566"/>
    </location>
</feature>
<evidence type="ECO:0000313" key="3">
    <source>
        <dbReference type="Proteomes" id="UP000649617"/>
    </source>
</evidence>
<dbReference type="OrthoDB" id="418274at2759"/>
<dbReference type="AlphaFoldDB" id="A0A812WV45"/>